<feature type="region of interest" description="Disordered" evidence="1">
    <location>
        <begin position="290"/>
        <end position="314"/>
    </location>
</feature>
<dbReference type="AlphaFoldDB" id="A0A913Y008"/>
<organism evidence="3 4">
    <name type="scientific">Exaiptasia diaphana</name>
    <name type="common">Tropical sea anemone</name>
    <name type="synonym">Aiptasia pulchella</name>
    <dbReference type="NCBI Taxonomy" id="2652724"/>
    <lineage>
        <taxon>Eukaryota</taxon>
        <taxon>Metazoa</taxon>
        <taxon>Cnidaria</taxon>
        <taxon>Anthozoa</taxon>
        <taxon>Hexacorallia</taxon>
        <taxon>Actiniaria</taxon>
        <taxon>Aiptasiidae</taxon>
        <taxon>Exaiptasia</taxon>
    </lineage>
</organism>
<evidence type="ECO:0000313" key="4">
    <source>
        <dbReference type="Proteomes" id="UP000887567"/>
    </source>
</evidence>
<feature type="transmembrane region" description="Helical" evidence="2">
    <location>
        <begin position="237"/>
        <end position="260"/>
    </location>
</feature>
<reference evidence="3" key="1">
    <citation type="submission" date="2022-11" db="UniProtKB">
        <authorList>
            <consortium name="EnsemblMetazoa"/>
        </authorList>
    </citation>
    <scope>IDENTIFICATION</scope>
</reference>
<feature type="transmembrane region" description="Helical" evidence="2">
    <location>
        <begin position="200"/>
        <end position="217"/>
    </location>
</feature>
<evidence type="ECO:0000256" key="2">
    <source>
        <dbReference type="SAM" id="Phobius"/>
    </source>
</evidence>
<dbReference type="RefSeq" id="XP_020912465.1">
    <property type="nucleotide sequence ID" value="XM_021056806.2"/>
</dbReference>
<name>A0A913Y008_EXADI</name>
<sequence>MNCRRCFAIRIAGSIICFLNFIYCVTLSVIVVVANNDVGAAFAILSGLWNFVCALASLCGSDKGCLLSCSSVMVLLASTFTLVTRYHYYEVMPKYSGLLAEVFSGFILHKAGLVLLVSGIPVMYGCLCQSMMTDKKMVYRVIVDFIDIYEMSELLTMGAKSCTLAGPTHAPFPYINHTRNVFNCTESTFSLLTKESNMEVIIQVLCSFSFLIFFLIYREALGRVSSRVHDNAAFKRYVNITRLIQDIPFFIIRAVVLILYKLENQTIFLVKNFASIGLVSLALAGFKDSTENNGQSSNRRQPSGQTNRGYGNNP</sequence>
<feature type="transmembrane region" description="Helical" evidence="2">
    <location>
        <begin position="65"/>
        <end position="86"/>
    </location>
</feature>
<feature type="transmembrane region" description="Helical" evidence="2">
    <location>
        <begin position="267"/>
        <end position="286"/>
    </location>
</feature>
<dbReference type="GeneID" id="110250197"/>
<dbReference type="EnsemblMetazoa" id="XM_021056806.2">
    <property type="protein sequence ID" value="XP_020912465.1"/>
    <property type="gene ID" value="LOC110250197"/>
</dbReference>
<proteinExistence type="predicted"/>
<feature type="compositionally biased region" description="Polar residues" evidence="1">
    <location>
        <begin position="291"/>
        <end position="314"/>
    </location>
</feature>
<evidence type="ECO:0000313" key="3">
    <source>
        <dbReference type="EnsemblMetazoa" id="XP_020912465.1"/>
    </source>
</evidence>
<evidence type="ECO:0000256" key="1">
    <source>
        <dbReference type="SAM" id="MobiDB-lite"/>
    </source>
</evidence>
<dbReference type="OrthoDB" id="10546416at2759"/>
<keyword evidence="2" id="KW-1133">Transmembrane helix</keyword>
<dbReference type="Proteomes" id="UP000887567">
    <property type="component" value="Unplaced"/>
</dbReference>
<feature type="transmembrane region" description="Helical" evidence="2">
    <location>
        <begin position="7"/>
        <end position="34"/>
    </location>
</feature>
<feature type="transmembrane region" description="Helical" evidence="2">
    <location>
        <begin position="106"/>
        <end position="127"/>
    </location>
</feature>
<accession>A0A913Y008</accession>
<dbReference type="KEGG" id="epa:110250197"/>
<keyword evidence="2" id="KW-0812">Transmembrane</keyword>
<feature type="transmembrane region" description="Helical" evidence="2">
    <location>
        <begin position="40"/>
        <end position="58"/>
    </location>
</feature>
<keyword evidence="4" id="KW-1185">Reference proteome</keyword>
<keyword evidence="2" id="KW-0472">Membrane</keyword>
<protein>
    <submittedName>
        <fullName evidence="3">Uncharacterized protein</fullName>
    </submittedName>
</protein>